<dbReference type="EMBL" id="NIDE01000010">
    <property type="protein sequence ID" value="OWK39381.1"/>
    <property type="molecule type" value="Genomic_DNA"/>
</dbReference>
<evidence type="ECO:0000256" key="1">
    <source>
        <dbReference type="SAM" id="MobiDB-lite"/>
    </source>
</evidence>
<dbReference type="AlphaFoldDB" id="A0A225DCV5"/>
<keyword evidence="4" id="KW-1185">Reference proteome</keyword>
<dbReference type="InterPro" id="IPR038721">
    <property type="entry name" value="IS701-like_DDE_dom"/>
</dbReference>
<feature type="region of interest" description="Disordered" evidence="1">
    <location>
        <begin position="113"/>
        <end position="133"/>
    </location>
</feature>
<evidence type="ECO:0000313" key="3">
    <source>
        <dbReference type="EMBL" id="OWK39381.1"/>
    </source>
</evidence>
<dbReference type="Proteomes" id="UP000214646">
    <property type="component" value="Unassembled WGS sequence"/>
</dbReference>
<dbReference type="OrthoDB" id="4954307at2"/>
<proteinExistence type="predicted"/>
<evidence type="ECO:0000259" key="2">
    <source>
        <dbReference type="Pfam" id="PF13546"/>
    </source>
</evidence>
<dbReference type="PANTHER" id="PTHR33627:SF1">
    <property type="entry name" value="TRANSPOSASE"/>
    <property type="match status" value="1"/>
</dbReference>
<name>A0A225DCV5_9BACT</name>
<dbReference type="Pfam" id="PF13546">
    <property type="entry name" value="DDE_5"/>
    <property type="match status" value="1"/>
</dbReference>
<evidence type="ECO:0000313" key="4">
    <source>
        <dbReference type="Proteomes" id="UP000214646"/>
    </source>
</evidence>
<comment type="caution">
    <text evidence="3">The sequence shown here is derived from an EMBL/GenBank/DDBJ whole genome shotgun (WGS) entry which is preliminary data.</text>
</comment>
<protein>
    <recommendedName>
        <fullName evidence="2">Transposase IS701-like DDE domain-containing protein</fullName>
    </recommendedName>
</protein>
<sequence>MTEQEIVGVGPAFARYLGGYRDVFRQDRTAAHFDTCCRGLLSDLPRKSIEPIALASGTTVRTLQLFVTTSAWSFDAARIRLHRFVADTLADLPADPVGTVGVIDETSSRKWGITPQASSGSTWGAWARSRTGS</sequence>
<gene>
    <name evidence="3" type="ORF">FRUB_05944</name>
</gene>
<dbReference type="PANTHER" id="PTHR33627">
    <property type="entry name" value="TRANSPOSASE"/>
    <property type="match status" value="1"/>
</dbReference>
<organism evidence="3 4">
    <name type="scientific">Fimbriiglobus ruber</name>
    <dbReference type="NCBI Taxonomy" id="1908690"/>
    <lineage>
        <taxon>Bacteria</taxon>
        <taxon>Pseudomonadati</taxon>
        <taxon>Planctomycetota</taxon>
        <taxon>Planctomycetia</taxon>
        <taxon>Gemmatales</taxon>
        <taxon>Gemmataceae</taxon>
        <taxon>Fimbriiglobus</taxon>
    </lineage>
</organism>
<dbReference type="InterPro" id="IPR039365">
    <property type="entry name" value="IS701-like"/>
</dbReference>
<accession>A0A225DCV5</accession>
<reference evidence="4" key="1">
    <citation type="submission" date="2017-06" db="EMBL/GenBank/DDBJ databases">
        <title>Genome analysis of Fimbriiglobus ruber SP5, the first member of the order Planctomycetales with confirmed chitinolytic capability.</title>
        <authorList>
            <person name="Ravin N.V."/>
            <person name="Rakitin A.L."/>
            <person name="Ivanova A.A."/>
            <person name="Beletsky A.V."/>
            <person name="Kulichevskaya I.S."/>
            <person name="Mardanov A.V."/>
            <person name="Dedysh S.N."/>
        </authorList>
    </citation>
    <scope>NUCLEOTIDE SEQUENCE [LARGE SCALE GENOMIC DNA]</scope>
    <source>
        <strain evidence="4">SP5</strain>
    </source>
</reference>
<feature type="domain" description="Transposase IS701-like DDE" evidence="2">
    <location>
        <begin position="25"/>
        <end position="112"/>
    </location>
</feature>